<dbReference type="Gene3D" id="2.40.170.20">
    <property type="entry name" value="TonB-dependent receptor, beta-barrel domain"/>
    <property type="match status" value="1"/>
</dbReference>
<keyword evidence="12" id="KW-0675">Receptor</keyword>
<name>A0ABW5XAF4_9FLAO</name>
<keyword evidence="13" id="KW-1185">Reference proteome</keyword>
<feature type="domain" description="TonB-dependent receptor plug" evidence="11">
    <location>
        <begin position="115"/>
        <end position="221"/>
    </location>
</feature>
<evidence type="ECO:0000313" key="12">
    <source>
        <dbReference type="EMBL" id="MFD2834671.1"/>
    </source>
</evidence>
<keyword evidence="7 8" id="KW-0998">Cell outer membrane</keyword>
<dbReference type="InterPro" id="IPR008969">
    <property type="entry name" value="CarboxyPept-like_regulatory"/>
</dbReference>
<keyword evidence="4 8" id="KW-0812">Transmembrane</keyword>
<evidence type="ECO:0000256" key="5">
    <source>
        <dbReference type="ARBA" id="ARBA00023077"/>
    </source>
</evidence>
<evidence type="ECO:0000256" key="7">
    <source>
        <dbReference type="ARBA" id="ARBA00023237"/>
    </source>
</evidence>
<dbReference type="EMBL" id="JBHUOJ010000033">
    <property type="protein sequence ID" value="MFD2834671.1"/>
    <property type="molecule type" value="Genomic_DNA"/>
</dbReference>
<evidence type="ECO:0000256" key="9">
    <source>
        <dbReference type="RuleBase" id="RU003357"/>
    </source>
</evidence>
<keyword evidence="2 8" id="KW-0813">Transport</keyword>
<gene>
    <name evidence="12" type="ORF">ACFSYS_15375</name>
</gene>
<protein>
    <submittedName>
        <fullName evidence="12">TonB-dependent receptor domain-containing protein</fullName>
    </submittedName>
</protein>
<evidence type="ECO:0000256" key="2">
    <source>
        <dbReference type="ARBA" id="ARBA00022448"/>
    </source>
</evidence>
<dbReference type="PANTHER" id="PTHR30069">
    <property type="entry name" value="TONB-DEPENDENT OUTER MEMBRANE RECEPTOR"/>
    <property type="match status" value="1"/>
</dbReference>
<dbReference type="InterPro" id="IPR012910">
    <property type="entry name" value="Plug_dom"/>
</dbReference>
<keyword evidence="5 9" id="KW-0798">TonB box</keyword>
<dbReference type="PROSITE" id="PS52016">
    <property type="entry name" value="TONB_DEPENDENT_REC_3"/>
    <property type="match status" value="1"/>
</dbReference>
<dbReference type="PANTHER" id="PTHR30069:SF28">
    <property type="entry name" value="TONB-DEPENDENT RECEPTOR YNCD-RELATED"/>
    <property type="match status" value="1"/>
</dbReference>
<dbReference type="InterPro" id="IPR000531">
    <property type="entry name" value="Beta-barrel_TonB"/>
</dbReference>
<comment type="subcellular location">
    <subcellularLocation>
        <location evidence="1 8">Cell outer membrane</location>
        <topology evidence="1 8">Multi-pass membrane protein</topology>
    </subcellularLocation>
</comment>
<keyword evidence="3 8" id="KW-1134">Transmembrane beta strand</keyword>
<evidence type="ECO:0000259" key="10">
    <source>
        <dbReference type="Pfam" id="PF00593"/>
    </source>
</evidence>
<dbReference type="Proteomes" id="UP001597438">
    <property type="component" value="Unassembled WGS sequence"/>
</dbReference>
<dbReference type="Pfam" id="PF13715">
    <property type="entry name" value="CarbopepD_reg_2"/>
    <property type="match status" value="1"/>
</dbReference>
<evidence type="ECO:0000256" key="6">
    <source>
        <dbReference type="ARBA" id="ARBA00023136"/>
    </source>
</evidence>
<reference evidence="13" key="1">
    <citation type="journal article" date="2019" name="Int. J. Syst. Evol. Microbiol.">
        <title>The Global Catalogue of Microorganisms (GCM) 10K type strain sequencing project: providing services to taxonomists for standard genome sequencing and annotation.</title>
        <authorList>
            <consortium name="The Broad Institute Genomics Platform"/>
            <consortium name="The Broad Institute Genome Sequencing Center for Infectious Disease"/>
            <person name="Wu L."/>
            <person name="Ma J."/>
        </authorList>
    </citation>
    <scope>NUCLEOTIDE SEQUENCE [LARGE SCALE GENOMIC DNA]</scope>
    <source>
        <strain evidence="13">KCTC 52925</strain>
    </source>
</reference>
<dbReference type="CDD" id="cd01347">
    <property type="entry name" value="ligand_gated_channel"/>
    <property type="match status" value="1"/>
</dbReference>
<keyword evidence="6 8" id="KW-0472">Membrane</keyword>
<organism evidence="12 13">
    <name type="scientific">Christiangramia antarctica</name>
    <dbReference type="NCBI Taxonomy" id="2058158"/>
    <lineage>
        <taxon>Bacteria</taxon>
        <taxon>Pseudomonadati</taxon>
        <taxon>Bacteroidota</taxon>
        <taxon>Flavobacteriia</taxon>
        <taxon>Flavobacteriales</taxon>
        <taxon>Flavobacteriaceae</taxon>
        <taxon>Christiangramia</taxon>
    </lineage>
</organism>
<dbReference type="SUPFAM" id="SSF49464">
    <property type="entry name" value="Carboxypeptidase regulatory domain-like"/>
    <property type="match status" value="1"/>
</dbReference>
<feature type="domain" description="TonB-dependent receptor-like beta-barrel" evidence="10">
    <location>
        <begin position="295"/>
        <end position="719"/>
    </location>
</feature>
<accession>A0ABW5XAF4</accession>
<evidence type="ECO:0000256" key="8">
    <source>
        <dbReference type="PROSITE-ProRule" id="PRU01360"/>
    </source>
</evidence>
<dbReference type="Gene3D" id="2.170.130.10">
    <property type="entry name" value="TonB-dependent receptor, plug domain"/>
    <property type="match status" value="1"/>
</dbReference>
<proteinExistence type="inferred from homology"/>
<dbReference type="InterPro" id="IPR036942">
    <property type="entry name" value="Beta-barrel_TonB_sf"/>
</dbReference>
<evidence type="ECO:0000259" key="11">
    <source>
        <dbReference type="Pfam" id="PF07715"/>
    </source>
</evidence>
<comment type="similarity">
    <text evidence="8 9">Belongs to the TonB-dependent receptor family.</text>
</comment>
<dbReference type="SUPFAM" id="SSF56935">
    <property type="entry name" value="Porins"/>
    <property type="match status" value="1"/>
</dbReference>
<evidence type="ECO:0000313" key="13">
    <source>
        <dbReference type="Proteomes" id="UP001597438"/>
    </source>
</evidence>
<evidence type="ECO:0000256" key="3">
    <source>
        <dbReference type="ARBA" id="ARBA00022452"/>
    </source>
</evidence>
<dbReference type="RefSeq" id="WP_251740606.1">
    <property type="nucleotide sequence ID" value="NZ_JBHUOJ010000033.1"/>
</dbReference>
<dbReference type="InterPro" id="IPR037066">
    <property type="entry name" value="Plug_dom_sf"/>
</dbReference>
<comment type="caution">
    <text evidence="12">The sequence shown here is derived from an EMBL/GenBank/DDBJ whole genome shotgun (WGS) entry which is preliminary data.</text>
</comment>
<dbReference type="Pfam" id="PF07715">
    <property type="entry name" value="Plug"/>
    <property type="match status" value="1"/>
</dbReference>
<dbReference type="Pfam" id="PF00593">
    <property type="entry name" value="TonB_dep_Rec_b-barrel"/>
    <property type="match status" value="1"/>
</dbReference>
<sequence length="761" mass="85429">MKKILVQVILILFVGNLQAQHIRGKVFSKIDEAPIENVLIKIKDSKNFTLTDENGEFQLYDIGFPALLEISTLGYVSVEKKIQSEILDLQIFMQPDFNSLSVIELRGSNIPGTIKKSSYAVSLLTQNDLQKKSQFDFMQNLNEVSGVYVNRGAYNTNKINIRGIGARAQYSTNRIKAYLDGIPLTTAEGELTLDDLDPENLERVEVYKGPVSSSFGAGLGGAINIYTKDLGEEGVSTELRSNFGSFNTSKFGISAAVSKLNKGLRINYNRLNSDGFRANGAYERNSILLNASLANQNENKWNFLFNYIDLKAFIPSSLNEQDFRNNPEKAAFTWNASAGFESYKKIISGISYTTNFSENFKNQTSVFLNYRDGYEPRPFDILDDKSSGLGVRTKFNLEKQFFGLPSKFSFGAEGVLENYTIQNYENLYETVEERRSVEGQLLNDLDQTRNYLNIFGELKSELTEKLILDAGINLNVTAYSIDDRFNSSESDQSGDYTFEPIISPRLGLNYEFSEGKNLYASASHGFSTPTVAETLTPEGLINTNLKTETGFNYEVGLKAEWLNNKLYTELSLYSIQIRNLLVARRIGEDQYIGVNAGKSNHNGMELNTKVYSKLKDVLLTWSLNSNFSFYKFERFVDNGENYSGNEIPGAPEYTISPGVTLNWKNFQGNLNYQAVGSLALDDSNSLYTDAYQLLDLKLNYSWQLSTNLDLDLNFGMDNILNESYAASVVTNAVGFGGSAPRYYYPGLPRNYFGGINLKYQL</sequence>
<evidence type="ECO:0000256" key="4">
    <source>
        <dbReference type="ARBA" id="ARBA00022692"/>
    </source>
</evidence>
<evidence type="ECO:0000256" key="1">
    <source>
        <dbReference type="ARBA" id="ARBA00004571"/>
    </source>
</evidence>
<dbReference type="InterPro" id="IPR039426">
    <property type="entry name" value="TonB-dep_rcpt-like"/>
</dbReference>